<dbReference type="InterPro" id="IPR008338">
    <property type="entry name" value="Capsule_biosynth_CapC"/>
</dbReference>
<organism evidence="2 3">
    <name type="scientific">Leptospira barantonii</name>
    <dbReference type="NCBI Taxonomy" id="2023184"/>
    <lineage>
        <taxon>Bacteria</taxon>
        <taxon>Pseudomonadati</taxon>
        <taxon>Spirochaetota</taxon>
        <taxon>Spirochaetia</taxon>
        <taxon>Leptospirales</taxon>
        <taxon>Leptospiraceae</taxon>
        <taxon>Leptospira</taxon>
    </lineage>
</organism>
<feature type="transmembrane region" description="Helical" evidence="1">
    <location>
        <begin position="39"/>
        <end position="62"/>
    </location>
</feature>
<feature type="transmembrane region" description="Helical" evidence="1">
    <location>
        <begin position="128"/>
        <end position="151"/>
    </location>
</feature>
<feature type="transmembrane region" description="Helical" evidence="1">
    <location>
        <begin position="74"/>
        <end position="92"/>
    </location>
</feature>
<proteinExistence type="predicted"/>
<protein>
    <submittedName>
        <fullName evidence="2">Poly-gamma-glutamate biosynthesis protein PgsC</fullName>
    </submittedName>
</protein>
<name>A0ABX4NKU2_9LEPT</name>
<evidence type="ECO:0000313" key="2">
    <source>
        <dbReference type="EMBL" id="PJZ56556.1"/>
    </source>
</evidence>
<keyword evidence="1" id="KW-1133">Transmembrane helix</keyword>
<dbReference type="Pfam" id="PF14102">
    <property type="entry name" value="Caps_synth_CapC"/>
    <property type="match status" value="1"/>
</dbReference>
<evidence type="ECO:0000256" key="1">
    <source>
        <dbReference type="SAM" id="Phobius"/>
    </source>
</evidence>
<keyword evidence="1" id="KW-0812">Transmembrane</keyword>
<accession>A0ABX4NKU2</accession>
<gene>
    <name evidence="2" type="primary">pgsC</name>
    <name evidence="2" type="ORF">CH367_13955</name>
</gene>
<comment type="caution">
    <text evidence="2">The sequence shown here is derived from an EMBL/GenBank/DDBJ whole genome shotgun (WGS) entry which is preliminary data.</text>
</comment>
<dbReference type="EMBL" id="NPDS01000006">
    <property type="protein sequence ID" value="PJZ56556.1"/>
    <property type="molecule type" value="Genomic_DNA"/>
</dbReference>
<dbReference type="NCBIfam" id="TIGR04011">
    <property type="entry name" value="poly_gGlu_PgsC"/>
    <property type="match status" value="1"/>
</dbReference>
<reference evidence="2 3" key="1">
    <citation type="submission" date="2017-07" db="EMBL/GenBank/DDBJ databases">
        <title>Leptospira spp. isolated from tropical soils.</title>
        <authorList>
            <person name="Thibeaux R."/>
            <person name="Iraola G."/>
            <person name="Ferres I."/>
            <person name="Bierque E."/>
            <person name="Girault D."/>
            <person name="Soupe-Gilbert M.-E."/>
            <person name="Picardeau M."/>
            <person name="Goarant C."/>
        </authorList>
    </citation>
    <scope>NUCLEOTIDE SEQUENCE [LARGE SCALE GENOMIC DNA]</scope>
    <source>
        <strain evidence="2 3">FH4-C-A1</strain>
    </source>
</reference>
<keyword evidence="1" id="KW-0472">Membrane</keyword>
<evidence type="ECO:0000313" key="3">
    <source>
        <dbReference type="Proteomes" id="UP000231879"/>
    </source>
</evidence>
<dbReference type="RefSeq" id="WP_100763123.1">
    <property type="nucleotide sequence ID" value="NZ_NPDS01000006.1"/>
</dbReference>
<dbReference type="PRINTS" id="PR01759">
    <property type="entry name" value="CAPSULEPROTC"/>
</dbReference>
<keyword evidence="3" id="KW-1185">Reference proteome</keyword>
<sequence length="152" mass="16930">MEIVTLSIGVGILFGFLLWERTGLYPGGWVVPGYVALFLFQPWVLGTLVLSSILTFTIYKISESHFLSFGQRKTALILLLSIFVSMLVDFFTENHFGSMRDIESKTISHIVPGLIALTFEKQGIPKTFSSILICSVLVRLFLILVLGDVLLS</sequence>
<dbReference type="Proteomes" id="UP000231879">
    <property type="component" value="Unassembled WGS sequence"/>
</dbReference>